<dbReference type="PRINTS" id="PR00237">
    <property type="entry name" value="GPCRRHODOPSN"/>
</dbReference>
<dbReference type="Gene3D" id="1.20.1070.10">
    <property type="entry name" value="Rhodopsin 7-helix transmembrane proteins"/>
    <property type="match status" value="1"/>
</dbReference>
<feature type="transmembrane region" description="Helical" evidence="7">
    <location>
        <begin position="79"/>
        <end position="99"/>
    </location>
</feature>
<protein>
    <recommendedName>
        <fullName evidence="8">G-protein coupled receptors family 1 profile domain-containing protein</fullName>
    </recommendedName>
</protein>
<feature type="transmembrane region" description="Helical" evidence="7">
    <location>
        <begin position="216"/>
        <end position="242"/>
    </location>
</feature>
<dbReference type="PANTHER" id="PTHR46641:SF25">
    <property type="entry name" value="CNMAMIDE RECEPTOR-RELATED"/>
    <property type="match status" value="1"/>
</dbReference>
<name>A0AAD9KCR4_RIDPI</name>
<evidence type="ECO:0000256" key="6">
    <source>
        <dbReference type="SAM" id="MobiDB-lite"/>
    </source>
</evidence>
<dbReference type="GO" id="GO:0004930">
    <property type="term" value="F:G protein-coupled receptor activity"/>
    <property type="evidence" value="ECO:0007669"/>
    <property type="project" value="UniProtKB-KW"/>
</dbReference>
<feature type="domain" description="G-protein coupled receptors family 1 profile" evidence="8">
    <location>
        <begin position="61"/>
        <end position="322"/>
    </location>
</feature>
<evidence type="ECO:0000256" key="5">
    <source>
        <dbReference type="RuleBase" id="RU000688"/>
    </source>
</evidence>
<dbReference type="SUPFAM" id="SSF81321">
    <property type="entry name" value="Family A G protein-coupled receptor-like"/>
    <property type="match status" value="1"/>
</dbReference>
<feature type="transmembrane region" description="Helical" evidence="7">
    <location>
        <begin position="305"/>
        <end position="323"/>
    </location>
</feature>
<feature type="compositionally biased region" description="Polar residues" evidence="6">
    <location>
        <begin position="374"/>
        <end position="394"/>
    </location>
</feature>
<feature type="transmembrane region" description="Helical" evidence="7">
    <location>
        <begin position="46"/>
        <end position="67"/>
    </location>
</feature>
<feature type="region of interest" description="Disordered" evidence="6">
    <location>
        <begin position="1"/>
        <end position="21"/>
    </location>
</feature>
<dbReference type="PANTHER" id="PTHR46641">
    <property type="entry name" value="FMRFAMIDE RECEPTOR-RELATED"/>
    <property type="match status" value="1"/>
</dbReference>
<evidence type="ECO:0000313" key="10">
    <source>
        <dbReference type="Proteomes" id="UP001209878"/>
    </source>
</evidence>
<dbReference type="GO" id="GO:0016020">
    <property type="term" value="C:membrane"/>
    <property type="evidence" value="ECO:0007669"/>
    <property type="project" value="UniProtKB-SubCell"/>
</dbReference>
<dbReference type="InterPro" id="IPR017452">
    <property type="entry name" value="GPCR_Rhodpsn_7TM"/>
</dbReference>
<evidence type="ECO:0000256" key="2">
    <source>
        <dbReference type="ARBA" id="ARBA00022692"/>
    </source>
</evidence>
<evidence type="ECO:0000256" key="3">
    <source>
        <dbReference type="ARBA" id="ARBA00022989"/>
    </source>
</evidence>
<keyword evidence="4 7" id="KW-0472">Membrane</keyword>
<gene>
    <name evidence="9" type="ORF">NP493_1245g00013</name>
</gene>
<feature type="transmembrane region" description="Helical" evidence="7">
    <location>
        <begin position="132"/>
        <end position="150"/>
    </location>
</feature>
<comment type="subcellular location">
    <subcellularLocation>
        <location evidence="1">Membrane</location>
    </subcellularLocation>
</comment>
<keyword evidence="5" id="KW-0675">Receptor</keyword>
<dbReference type="InterPro" id="IPR052954">
    <property type="entry name" value="GPCR-Ligand_Int"/>
</dbReference>
<evidence type="ECO:0000256" key="1">
    <source>
        <dbReference type="ARBA" id="ARBA00004370"/>
    </source>
</evidence>
<organism evidence="9 10">
    <name type="scientific">Ridgeia piscesae</name>
    <name type="common">Tubeworm</name>
    <dbReference type="NCBI Taxonomy" id="27915"/>
    <lineage>
        <taxon>Eukaryota</taxon>
        <taxon>Metazoa</taxon>
        <taxon>Spiralia</taxon>
        <taxon>Lophotrochozoa</taxon>
        <taxon>Annelida</taxon>
        <taxon>Polychaeta</taxon>
        <taxon>Sedentaria</taxon>
        <taxon>Canalipalpata</taxon>
        <taxon>Sabellida</taxon>
        <taxon>Siboglinidae</taxon>
        <taxon>Ridgeia</taxon>
    </lineage>
</organism>
<dbReference type="CDD" id="cd14978">
    <property type="entry name" value="7tmA_FMRFamide_R-like"/>
    <property type="match status" value="1"/>
</dbReference>
<dbReference type="AlphaFoldDB" id="A0AAD9KCR4"/>
<dbReference type="PROSITE" id="PS50262">
    <property type="entry name" value="G_PROTEIN_RECEP_F1_2"/>
    <property type="match status" value="1"/>
</dbReference>
<dbReference type="Proteomes" id="UP001209878">
    <property type="component" value="Unassembled WGS sequence"/>
</dbReference>
<reference evidence="9" key="1">
    <citation type="journal article" date="2023" name="Mol. Biol. Evol.">
        <title>Third-Generation Sequencing Reveals the Adaptive Role of the Epigenome in Three Deep-Sea Polychaetes.</title>
        <authorList>
            <person name="Perez M."/>
            <person name="Aroh O."/>
            <person name="Sun Y."/>
            <person name="Lan Y."/>
            <person name="Juniper S.K."/>
            <person name="Young C.R."/>
            <person name="Angers B."/>
            <person name="Qian P.Y."/>
        </authorList>
    </citation>
    <scope>NUCLEOTIDE SEQUENCE</scope>
    <source>
        <strain evidence="9">R07B-5</strain>
    </source>
</reference>
<comment type="similarity">
    <text evidence="5">Belongs to the G-protein coupled receptor 1 family.</text>
</comment>
<keyword evidence="10" id="KW-1185">Reference proteome</keyword>
<evidence type="ECO:0000313" key="9">
    <source>
        <dbReference type="EMBL" id="KAK2168088.1"/>
    </source>
</evidence>
<keyword evidence="2 5" id="KW-0812">Transmembrane</keyword>
<keyword evidence="5" id="KW-0297">G-protein coupled receptor</keyword>
<comment type="caution">
    <text evidence="9">The sequence shown here is derived from an EMBL/GenBank/DDBJ whole genome shotgun (WGS) entry which is preliminary data.</text>
</comment>
<evidence type="ECO:0000256" key="4">
    <source>
        <dbReference type="ARBA" id="ARBA00023136"/>
    </source>
</evidence>
<accession>A0AAD9KCR4</accession>
<evidence type="ECO:0000259" key="8">
    <source>
        <dbReference type="PROSITE" id="PS50262"/>
    </source>
</evidence>
<dbReference type="InterPro" id="IPR000276">
    <property type="entry name" value="GPCR_Rhodpsn"/>
</dbReference>
<feature type="transmembrane region" description="Helical" evidence="7">
    <location>
        <begin position="162"/>
        <end position="183"/>
    </location>
</feature>
<dbReference type="Pfam" id="PF00001">
    <property type="entry name" value="7tm_1"/>
    <property type="match status" value="1"/>
</dbReference>
<keyword evidence="5" id="KW-0807">Transducer</keyword>
<dbReference type="EMBL" id="JAODUO010001244">
    <property type="protein sequence ID" value="KAK2168088.1"/>
    <property type="molecule type" value="Genomic_DNA"/>
</dbReference>
<evidence type="ECO:0000256" key="7">
    <source>
        <dbReference type="SAM" id="Phobius"/>
    </source>
</evidence>
<dbReference type="PROSITE" id="PS00237">
    <property type="entry name" value="G_PROTEIN_RECEP_F1_1"/>
    <property type="match status" value="1"/>
</dbReference>
<sequence>MSPSNVTTDGAEYSSPGDIWSNSTPNDSSAFYDNTRDFTKALDRNLWLYAAPVLFVVGLCGNSLTVAVSRRKRLRNTTVSVFLSAMALADNLVLVTGILPEWLSICFGYEVREEGPQACKWSKFLAYGTGDVAIWILAAFTCDRFVAVTFPMKKRNHFRPRGALLLCACVCGAAVTKNAHLFWTRGPVYNVTGGELLSNCGRPPQFVYFEMYVRPWIAFALVSALPFVAIAVCNATIIWTLMRARIRRTNTANTYNSHVTHTAVLCLSASFTFLVCIVPSIVLLIGKPYWTHSSHRNAAYDVSKAVCNLLVYVNHSINFFLYCMTGGRFRHEFVVAVREWARCRSGKKSANGQNLSKVSRTFCVAKGKSDTEDNISGDTTFRSSPIRTKTESIA</sequence>
<proteinExistence type="inferred from homology"/>
<feature type="region of interest" description="Disordered" evidence="6">
    <location>
        <begin position="368"/>
        <end position="394"/>
    </location>
</feature>
<keyword evidence="3 7" id="KW-1133">Transmembrane helix</keyword>
<feature type="transmembrane region" description="Helical" evidence="7">
    <location>
        <begin position="263"/>
        <end position="285"/>
    </location>
</feature>